<dbReference type="SUPFAM" id="SSF53167">
    <property type="entry name" value="Purine and uridine phosphorylases"/>
    <property type="match status" value="1"/>
</dbReference>
<dbReference type="EMBL" id="CP120733">
    <property type="protein sequence ID" value="WFD09358.1"/>
    <property type="molecule type" value="Genomic_DNA"/>
</dbReference>
<keyword evidence="6" id="KW-1185">Reference proteome</keyword>
<evidence type="ECO:0000313" key="5">
    <source>
        <dbReference type="EMBL" id="WFD09358.1"/>
    </source>
</evidence>
<dbReference type="PANTHER" id="PTHR43691:SF11">
    <property type="entry name" value="FI09636P-RELATED"/>
    <property type="match status" value="1"/>
</dbReference>
<evidence type="ECO:0000313" key="6">
    <source>
        <dbReference type="Proteomes" id="UP001222800"/>
    </source>
</evidence>
<evidence type="ECO:0000256" key="3">
    <source>
        <dbReference type="ARBA" id="ARBA00048447"/>
    </source>
</evidence>
<accession>A0ABY8EF52</accession>
<protein>
    <recommendedName>
        <fullName evidence="2">Uridine phosphorylase</fullName>
        <ecNumber evidence="1">2.4.2.3</ecNumber>
    </recommendedName>
</protein>
<evidence type="ECO:0000259" key="4">
    <source>
        <dbReference type="Pfam" id="PF01048"/>
    </source>
</evidence>
<dbReference type="InterPro" id="IPR000845">
    <property type="entry name" value="Nucleoside_phosphorylase_d"/>
</dbReference>
<reference evidence="5 6" key="1">
    <citation type="submission" date="2023-03" db="EMBL/GenBank/DDBJ databases">
        <title>Complete genome sequence of Tepidibacter sp. SWIR-1, isolated from a deep-sea hydrothermal vent.</title>
        <authorList>
            <person name="Li X."/>
        </authorList>
    </citation>
    <scope>NUCLEOTIDE SEQUENCE [LARGE SCALE GENOMIC DNA]</scope>
    <source>
        <strain evidence="5 6">SWIR-1</strain>
    </source>
</reference>
<dbReference type="InterPro" id="IPR035994">
    <property type="entry name" value="Nucleoside_phosphorylase_sf"/>
</dbReference>
<dbReference type="Gene3D" id="3.40.50.1580">
    <property type="entry name" value="Nucleoside phosphorylase domain"/>
    <property type="match status" value="1"/>
</dbReference>
<sequence length="245" mass="27160">MIQPHIQCEKVSKMVLLPGDPKRVDKVMTFLDDAKVIANNREFKSAIGKYKGMDITITSTGIGGASACIAMEELISCGAEYFVRIGSAGAAQENIKIGDLIISMASVREDGASSMYIDKSYPAVANYEILEALKKKAEELKYDHHVGITRSHDSFYIDNEIELMQYWNKKNVLGSDMETATLYAIGALRGVKVGSILNNVVLYNNDVKDGVNEYVNEQDLAQRGEEREIILALEALYEIHKKDLA</sequence>
<evidence type="ECO:0000256" key="2">
    <source>
        <dbReference type="ARBA" id="ARBA00021980"/>
    </source>
</evidence>
<proteinExistence type="predicted"/>
<dbReference type="PANTHER" id="PTHR43691">
    <property type="entry name" value="URIDINE PHOSPHORYLASE"/>
    <property type="match status" value="1"/>
</dbReference>
<name>A0ABY8EF52_9FIRM</name>
<dbReference type="RefSeq" id="WP_277731283.1">
    <property type="nucleotide sequence ID" value="NZ_CP120733.1"/>
</dbReference>
<dbReference type="Proteomes" id="UP001222800">
    <property type="component" value="Chromosome"/>
</dbReference>
<gene>
    <name evidence="5" type="ORF">P4S50_13295</name>
</gene>
<dbReference type="Pfam" id="PF01048">
    <property type="entry name" value="PNP_UDP_1"/>
    <property type="match status" value="1"/>
</dbReference>
<dbReference type="CDD" id="cd17767">
    <property type="entry name" value="UP_EcUdp-like"/>
    <property type="match status" value="1"/>
</dbReference>
<feature type="domain" description="Nucleoside phosphorylase" evidence="4">
    <location>
        <begin position="14"/>
        <end position="197"/>
    </location>
</feature>
<dbReference type="EC" id="2.4.2.3" evidence="1"/>
<organism evidence="5 6">
    <name type="scientific">Tepidibacter hydrothermalis</name>
    <dbReference type="NCBI Taxonomy" id="3036126"/>
    <lineage>
        <taxon>Bacteria</taxon>
        <taxon>Bacillati</taxon>
        <taxon>Bacillota</taxon>
        <taxon>Clostridia</taxon>
        <taxon>Peptostreptococcales</taxon>
        <taxon>Peptostreptococcaceae</taxon>
        <taxon>Tepidibacter</taxon>
    </lineage>
</organism>
<evidence type="ECO:0000256" key="1">
    <source>
        <dbReference type="ARBA" id="ARBA00011888"/>
    </source>
</evidence>
<comment type="catalytic activity">
    <reaction evidence="3">
        <text>uridine + phosphate = alpha-D-ribose 1-phosphate + uracil</text>
        <dbReference type="Rhea" id="RHEA:24388"/>
        <dbReference type="ChEBI" id="CHEBI:16704"/>
        <dbReference type="ChEBI" id="CHEBI:17568"/>
        <dbReference type="ChEBI" id="CHEBI:43474"/>
        <dbReference type="ChEBI" id="CHEBI:57720"/>
        <dbReference type="EC" id="2.4.2.3"/>
    </reaction>
</comment>